<dbReference type="PANTHER" id="PTHR47331">
    <property type="entry name" value="PHD-TYPE DOMAIN-CONTAINING PROTEIN"/>
    <property type="match status" value="1"/>
</dbReference>
<evidence type="ECO:0000256" key="1">
    <source>
        <dbReference type="SAM" id="MobiDB-lite"/>
    </source>
</evidence>
<keyword evidence="2" id="KW-0812">Transmembrane</keyword>
<dbReference type="InterPro" id="IPR036397">
    <property type="entry name" value="RNaseH_sf"/>
</dbReference>
<dbReference type="AlphaFoldDB" id="A0A914HND9"/>
<reference evidence="5" key="1">
    <citation type="submission" date="2022-11" db="UniProtKB">
        <authorList>
            <consortium name="WormBaseParasite"/>
        </authorList>
    </citation>
    <scope>IDENTIFICATION</scope>
</reference>
<name>A0A914HND9_GLORO</name>
<dbReference type="InterPro" id="IPR001584">
    <property type="entry name" value="Integrase_cat-core"/>
</dbReference>
<dbReference type="InterPro" id="IPR043502">
    <property type="entry name" value="DNA/RNA_pol_sf"/>
</dbReference>
<organism evidence="4 5">
    <name type="scientific">Globodera rostochiensis</name>
    <name type="common">Golden nematode worm</name>
    <name type="synonym">Heterodera rostochiensis</name>
    <dbReference type="NCBI Taxonomy" id="31243"/>
    <lineage>
        <taxon>Eukaryota</taxon>
        <taxon>Metazoa</taxon>
        <taxon>Ecdysozoa</taxon>
        <taxon>Nematoda</taxon>
        <taxon>Chromadorea</taxon>
        <taxon>Rhabditida</taxon>
        <taxon>Tylenchina</taxon>
        <taxon>Tylenchomorpha</taxon>
        <taxon>Tylenchoidea</taxon>
        <taxon>Heteroderidae</taxon>
        <taxon>Heteroderinae</taxon>
        <taxon>Globodera</taxon>
    </lineage>
</organism>
<dbReference type="WBParaSite" id="Gr19_v10_g2198.t1">
    <property type="protein sequence ID" value="Gr19_v10_g2198.t1"/>
    <property type="gene ID" value="Gr19_v10_g2198"/>
</dbReference>
<evidence type="ECO:0000256" key="2">
    <source>
        <dbReference type="SAM" id="Phobius"/>
    </source>
</evidence>
<feature type="region of interest" description="Disordered" evidence="1">
    <location>
        <begin position="1198"/>
        <end position="1228"/>
    </location>
</feature>
<keyword evidence="4" id="KW-1185">Reference proteome</keyword>
<dbReference type="InterPro" id="IPR008042">
    <property type="entry name" value="Retrotrans_Pao"/>
</dbReference>
<evidence type="ECO:0000313" key="5">
    <source>
        <dbReference type="WBParaSite" id="Gr19_v10_g2198.t1"/>
    </source>
</evidence>
<dbReference type="InterPro" id="IPR012337">
    <property type="entry name" value="RNaseH-like_sf"/>
</dbReference>
<feature type="transmembrane region" description="Helical" evidence="2">
    <location>
        <begin position="947"/>
        <end position="968"/>
    </location>
</feature>
<feature type="transmembrane region" description="Helical" evidence="2">
    <location>
        <begin position="980"/>
        <end position="997"/>
    </location>
</feature>
<evidence type="ECO:0000313" key="4">
    <source>
        <dbReference type="Proteomes" id="UP000887572"/>
    </source>
</evidence>
<dbReference type="GO" id="GO:0003676">
    <property type="term" value="F:nucleic acid binding"/>
    <property type="evidence" value="ECO:0007669"/>
    <property type="project" value="InterPro"/>
</dbReference>
<dbReference type="PROSITE" id="PS50994">
    <property type="entry name" value="INTEGRASE"/>
    <property type="match status" value="1"/>
</dbReference>
<dbReference type="Pfam" id="PF18701">
    <property type="entry name" value="DUF5641"/>
    <property type="match status" value="1"/>
</dbReference>
<accession>A0A914HND9</accession>
<dbReference type="Pfam" id="PF05380">
    <property type="entry name" value="Peptidase_A17"/>
    <property type="match status" value="1"/>
</dbReference>
<protein>
    <submittedName>
        <fullName evidence="5">Integrase catalytic domain-containing protein</fullName>
    </submittedName>
</protein>
<feature type="compositionally biased region" description="Basic and acidic residues" evidence="1">
    <location>
        <begin position="1198"/>
        <end position="1215"/>
    </location>
</feature>
<dbReference type="InterPro" id="IPR041588">
    <property type="entry name" value="Integrase_H2C2"/>
</dbReference>
<sequence length="1263" mass="143129">MQVPTPEEQTVSIIAYSGAQSYYPTSWISLEPEDREVTKFLWLKDINKPPSPENLKIFRFCRVAFGVISSPFILAATLQHHLKSYDSATAKELAESLYVDNALLGTMLKGEGLLQLHAFADASKHTFATAIYLRVETTDKVQSWLIFSKNRLKPKNASKALTIPRMELLAILIGSHLWSDSQIALSWVASKETHPQFIERRLKEIRGKADCTFHFVRTAENPADIATRGAIPEELHQNLLWWEGPPWLSKPETQWPDELSFEWKLCPANIQNRRKAVARISREGSFTAEDVLLAEQLVIRMDQMDDAENLQKFPSSIDEEGILRLKTRVERSDQPYGFAHPILLSKHSAILKLIILKCHQRRHHLGVDTTLTEFLSEHWAPQARSAVKRVLKECRRCRRINAYPLALPTMPQLPKERVRRHAPFQSIGIDFLGPTEVRLAGEKVKSWIILITCLATRAVYLEAMLDTTAESLLNVFRRFISRRGKPEIIWSDNATSFKLAEKTLELLSTPGPGQEVEEFLALSKIRWKFIAQISPWAGGFYERLVQVCKNCFKRTLGRKILGYDEMNSFVAEVEATLNHRPITSISDADDGPQPLRPVDFLQPEVQIDWPTTTSEINVPERGASTQQRLAARFQTLREAHNSFWEKWYSSYLLLLRERSKWEHKGPRLQTREEPKEGMIVLIAEDFVPRNQWSMGKIIELHGQPGAIRSVKVEIPVRGSEKRRFRDLPRRTVLTRPVSRIIPLEVSPEIELLEEDPPPVLEVEEMAEPAEVSSSQTTAQEYQALTKGRVWAKDPPSKAVEDTPQPREESFRAFTKGKLWANVPPIPLIIMALTMIGTLSSLAYPMDHCEECGLSCSPRGVALLVPPEVKKIELCCAEQCYIHKNVRKLIYDLPVEVLVNSYQCQGHFWVDSKHMFKKEISCPPVNECVLIDCTLCVEQLANPTCNPLIASMLAGGLCLSLLSMGLLILSSLKILFSAVRMVIWLITQLFTPIINFVFQNQVSHSREDTERRPFFRRSRNSTRNSASQNWTSRRIFRSAAFVVILGEFLLPLVQGGAETVAIMAQSNSCLKTATDLKCTVENTATLALLPAGQTNTLLLKTEEGIALGLGYGLTLSDCCPTRGARKWVLALEPIAAKSSLIPGYRSYGMRTSIPAILFVWIAQPFGATNASWREVLASFTVEMGEFPIEDLENWLEPTEERLDPSPDQRGGLEERTPSPVGQNWNPPPHVWPLNEREPLNEWFTRVCGPQWSLTSVIKEKTMKL</sequence>
<dbReference type="InterPro" id="IPR040676">
    <property type="entry name" value="DUF5641"/>
</dbReference>
<evidence type="ECO:0000259" key="3">
    <source>
        <dbReference type="PROSITE" id="PS50994"/>
    </source>
</evidence>
<dbReference type="Pfam" id="PF17921">
    <property type="entry name" value="Integrase_H2C2"/>
    <property type="match status" value="1"/>
</dbReference>
<dbReference type="GO" id="GO:0042575">
    <property type="term" value="C:DNA polymerase complex"/>
    <property type="evidence" value="ECO:0007669"/>
    <property type="project" value="UniProtKB-ARBA"/>
</dbReference>
<dbReference type="GO" id="GO:0015074">
    <property type="term" value="P:DNA integration"/>
    <property type="evidence" value="ECO:0007669"/>
    <property type="project" value="InterPro"/>
</dbReference>
<dbReference type="Gene3D" id="3.30.420.10">
    <property type="entry name" value="Ribonuclease H-like superfamily/Ribonuclease H"/>
    <property type="match status" value="1"/>
</dbReference>
<dbReference type="SUPFAM" id="SSF56672">
    <property type="entry name" value="DNA/RNA polymerases"/>
    <property type="match status" value="1"/>
</dbReference>
<proteinExistence type="predicted"/>
<dbReference type="SUPFAM" id="SSF53098">
    <property type="entry name" value="Ribonuclease H-like"/>
    <property type="match status" value="1"/>
</dbReference>
<keyword evidence="2" id="KW-1133">Transmembrane helix</keyword>
<keyword evidence="2" id="KW-0472">Membrane</keyword>
<feature type="domain" description="Integrase catalytic" evidence="3">
    <location>
        <begin position="419"/>
        <end position="602"/>
    </location>
</feature>
<dbReference type="Proteomes" id="UP000887572">
    <property type="component" value="Unplaced"/>
</dbReference>